<evidence type="ECO:0000313" key="4">
    <source>
        <dbReference type="Proteomes" id="UP001285352"/>
    </source>
</evidence>
<dbReference type="EMBL" id="JAXAVU010000004">
    <property type="protein sequence ID" value="MDX8142296.1"/>
    <property type="molecule type" value="Genomic_DNA"/>
</dbReference>
<dbReference type="PANTHER" id="PTHR19372">
    <property type="entry name" value="SULFITE REDUCTASE"/>
    <property type="match status" value="1"/>
</dbReference>
<feature type="signal peptide" evidence="1">
    <location>
        <begin position="1"/>
        <end position="26"/>
    </location>
</feature>
<proteinExistence type="predicted"/>
<dbReference type="PANTHER" id="PTHR19372:SF7">
    <property type="entry name" value="SULFITE OXIDASE, MITOCHONDRIAL"/>
    <property type="match status" value="1"/>
</dbReference>
<reference evidence="3 4" key="1">
    <citation type="submission" date="2023-11" db="EMBL/GenBank/DDBJ databases">
        <title>Lentzea sokolovensis, sp. nov., Lentzea kristufkii, sp. nov., and Lentzea miocenensis, sp. nov., rare actinobacteria from Sokolov Coal Basin, Miocene lacustrine sediment, Czech Republic.</title>
        <authorList>
            <person name="Lara A."/>
            <person name="Kotroba L."/>
            <person name="Nouioui I."/>
            <person name="Neumann-Schaal M."/>
            <person name="Mast Y."/>
            <person name="Chronakova A."/>
        </authorList>
    </citation>
    <scope>NUCLEOTIDE SEQUENCE [LARGE SCALE GENOMIC DNA]</scope>
    <source>
        <strain evidence="3 4">BCCO 10_0061</strain>
    </source>
</reference>
<organism evidence="3 4">
    <name type="scientific">Lentzea sokolovensis</name>
    <dbReference type="NCBI Taxonomy" id="3095429"/>
    <lineage>
        <taxon>Bacteria</taxon>
        <taxon>Bacillati</taxon>
        <taxon>Actinomycetota</taxon>
        <taxon>Actinomycetes</taxon>
        <taxon>Pseudonocardiales</taxon>
        <taxon>Pseudonocardiaceae</taxon>
        <taxon>Lentzea</taxon>
    </lineage>
</organism>
<comment type="caution">
    <text evidence="3">The sequence shown here is derived from an EMBL/GenBank/DDBJ whole genome shotgun (WGS) entry which is preliminary data.</text>
</comment>
<dbReference type="PRINTS" id="PR00407">
    <property type="entry name" value="EUMOPTERIN"/>
</dbReference>
<reference evidence="3 4" key="2">
    <citation type="submission" date="2023-11" db="EMBL/GenBank/DDBJ databases">
        <authorList>
            <person name="Lara A.C."/>
            <person name="Chronakova A."/>
        </authorList>
    </citation>
    <scope>NUCLEOTIDE SEQUENCE [LARGE SCALE GENOMIC DNA]</scope>
    <source>
        <strain evidence="3 4">BCCO 10_0061</strain>
    </source>
</reference>
<dbReference type="InterPro" id="IPR008335">
    <property type="entry name" value="Mopterin_OxRdtase_euk"/>
</dbReference>
<feature type="chain" id="PRO_5046590354" evidence="1">
    <location>
        <begin position="27"/>
        <end position="371"/>
    </location>
</feature>
<dbReference type="InterPro" id="IPR014756">
    <property type="entry name" value="Ig_E-set"/>
</dbReference>
<dbReference type="InterPro" id="IPR000572">
    <property type="entry name" value="OxRdtase_Mopterin-bd_dom"/>
</dbReference>
<dbReference type="Proteomes" id="UP001285352">
    <property type="component" value="Unassembled WGS sequence"/>
</dbReference>
<gene>
    <name evidence="3" type="ORF">SK854_09245</name>
</gene>
<protein>
    <submittedName>
        <fullName evidence="3">Molybdopterin-dependent oxidoreductase</fullName>
    </submittedName>
</protein>
<feature type="domain" description="Oxidoreductase molybdopterin-binding" evidence="2">
    <location>
        <begin position="70"/>
        <end position="248"/>
    </location>
</feature>
<evidence type="ECO:0000256" key="1">
    <source>
        <dbReference type="SAM" id="SignalP"/>
    </source>
</evidence>
<dbReference type="InterPro" id="IPR036374">
    <property type="entry name" value="OxRdtase_Mopterin-bd_sf"/>
</dbReference>
<keyword evidence="1" id="KW-0732">Signal</keyword>
<dbReference type="RefSeq" id="WP_319974586.1">
    <property type="nucleotide sequence ID" value="NZ_JAXAVU010000004.1"/>
</dbReference>
<sequence>MISRRGVLLAAGLSVLPSVLPSRAVAAPVIVKPLPDTDFIVHGTNAETRWEALRGTGSLTPVPKFFVRNHTSTPLLDATSWRLEIHGSGVARPLSLSLRDLRALPSCSVEAVIECAGNGRSFFTTQQGQTVSGTPWKLGAVGNARWRGVSLGLLLRLAGLRRSAVDVLPAGLDAEYVTGGVNLGRVRRPLPVSKALDDVLVAYEMNGEPLPPDHGFPARLVVPGWVGIASIKWLGSLEVSESALHSPWDTQYYRLLGPTYPADGTLVTSQVAKSAFELGWGAVVPAGRQVLTGRSWSPGGVRKVEVSTDGRSWRRATPVSRGGWTRWQVPWQATPGEHVLRARVDGQPDESPYNTQGYLFGAVVRHPVTVA</sequence>
<evidence type="ECO:0000259" key="2">
    <source>
        <dbReference type="Pfam" id="PF00174"/>
    </source>
</evidence>
<keyword evidence="4" id="KW-1185">Reference proteome</keyword>
<dbReference type="SUPFAM" id="SSF56524">
    <property type="entry name" value="Oxidoreductase molybdopterin-binding domain"/>
    <property type="match status" value="1"/>
</dbReference>
<dbReference type="Gene3D" id="2.60.40.650">
    <property type="match status" value="1"/>
</dbReference>
<dbReference type="Pfam" id="PF00174">
    <property type="entry name" value="Oxidored_molyb"/>
    <property type="match status" value="1"/>
</dbReference>
<dbReference type="Gene3D" id="3.90.420.10">
    <property type="entry name" value="Oxidoreductase, molybdopterin-binding domain"/>
    <property type="match status" value="1"/>
</dbReference>
<name>A0ABU4US94_9PSEU</name>
<dbReference type="SUPFAM" id="SSF81296">
    <property type="entry name" value="E set domains"/>
    <property type="match status" value="1"/>
</dbReference>
<accession>A0ABU4US94</accession>
<evidence type="ECO:0000313" key="3">
    <source>
        <dbReference type="EMBL" id="MDX8142296.1"/>
    </source>
</evidence>